<evidence type="ECO:0000313" key="2">
    <source>
        <dbReference type="Proteomes" id="UP000308092"/>
    </source>
</evidence>
<comment type="caution">
    <text evidence="1">The sequence shown here is derived from an EMBL/GenBank/DDBJ whole genome shotgun (WGS) entry which is preliminary data.</text>
</comment>
<gene>
    <name evidence="1" type="ORF">EYZ11_002957</name>
</gene>
<dbReference type="Proteomes" id="UP000308092">
    <property type="component" value="Unassembled WGS sequence"/>
</dbReference>
<protein>
    <submittedName>
        <fullName evidence="1">Uncharacterized protein</fullName>
    </submittedName>
</protein>
<name>A0A4V3UQ39_9EURO</name>
<keyword evidence="2" id="KW-1185">Reference proteome</keyword>
<sequence>MEVVDSTKTQG</sequence>
<organism evidence="1 2">
    <name type="scientific">Aspergillus tanneri</name>
    <dbReference type="NCBI Taxonomy" id="1220188"/>
    <lineage>
        <taxon>Eukaryota</taxon>
        <taxon>Fungi</taxon>
        <taxon>Dikarya</taxon>
        <taxon>Ascomycota</taxon>
        <taxon>Pezizomycotina</taxon>
        <taxon>Eurotiomycetes</taxon>
        <taxon>Eurotiomycetidae</taxon>
        <taxon>Eurotiales</taxon>
        <taxon>Aspergillaceae</taxon>
        <taxon>Aspergillus</taxon>
        <taxon>Aspergillus subgen. Circumdati</taxon>
    </lineage>
</organism>
<accession>A0A4V3UQ39</accession>
<reference evidence="1 2" key="1">
    <citation type="submission" date="2019-03" db="EMBL/GenBank/DDBJ databases">
        <title>The genome sequence of a newly discovered highly antifungal drug resistant Aspergillus species, Aspergillus tanneri NIH 1004.</title>
        <authorList>
            <person name="Mounaud S."/>
            <person name="Singh I."/>
            <person name="Joardar V."/>
            <person name="Pakala S."/>
            <person name="Pakala S."/>
            <person name="Venepally P."/>
            <person name="Hoover J."/>
            <person name="Nierman W."/>
            <person name="Chung J."/>
            <person name="Losada L."/>
        </authorList>
    </citation>
    <scope>NUCLEOTIDE SEQUENCE [LARGE SCALE GENOMIC DNA]</scope>
    <source>
        <strain evidence="1 2">NIH1004</strain>
    </source>
</reference>
<evidence type="ECO:0000313" key="1">
    <source>
        <dbReference type="EMBL" id="THC97534.1"/>
    </source>
</evidence>
<dbReference type="EMBL" id="SOSA01000071">
    <property type="protein sequence ID" value="THC97534.1"/>
    <property type="molecule type" value="Genomic_DNA"/>
</dbReference>
<proteinExistence type="predicted"/>
<dbReference type="VEuPathDB" id="FungiDB:EYZ11_002957"/>